<dbReference type="EMBL" id="CDGG01000001">
    <property type="protein sequence ID" value="CEI83544.1"/>
    <property type="molecule type" value="Genomic_DNA"/>
</dbReference>
<name>A0A0A1MVA5_9BACI</name>
<dbReference type="InterPro" id="IPR029063">
    <property type="entry name" value="SAM-dependent_MTases_sf"/>
</dbReference>
<dbReference type="OrthoDB" id="9786598at2"/>
<keyword evidence="2 8" id="KW-0489">Methyltransferase</keyword>
<dbReference type="AlphaFoldDB" id="A0A0A1MVA5"/>
<keyword evidence="4 8" id="KW-0949">S-adenosyl-L-methionine</keyword>
<keyword evidence="5 8" id="KW-0694">RNA-binding</keyword>
<feature type="domain" description="Ribosomal RNA adenine methylase transferase N-terminal" evidence="9">
    <location>
        <begin position="18"/>
        <end position="181"/>
    </location>
</feature>
<dbReference type="SUPFAM" id="SSF53335">
    <property type="entry name" value="S-adenosyl-L-methionine-dependent methyltransferases"/>
    <property type="match status" value="1"/>
</dbReference>
<gene>
    <name evidence="10" type="primary">ermA1</name>
    <name evidence="10" type="ORF">BN997_03461</name>
</gene>
<dbReference type="InterPro" id="IPR020596">
    <property type="entry name" value="rRNA_Ade_Mease_Trfase_CS"/>
</dbReference>
<evidence type="ECO:0000259" key="9">
    <source>
        <dbReference type="SMART" id="SM00650"/>
    </source>
</evidence>
<protein>
    <recommendedName>
        <fullName evidence="1">rRNA adenine N-6-methyltransferase</fullName>
    </recommendedName>
    <alternativeName>
        <fullName evidence="7">Erythromycin resistance protein</fullName>
    </alternativeName>
    <alternativeName>
        <fullName evidence="6">Macrolide-lincosamide-streptogramin B resistance protein</fullName>
    </alternativeName>
</protein>
<evidence type="ECO:0000313" key="11">
    <source>
        <dbReference type="Proteomes" id="UP000040453"/>
    </source>
</evidence>
<dbReference type="CDD" id="cd02440">
    <property type="entry name" value="AdoMet_MTases"/>
    <property type="match status" value="1"/>
</dbReference>
<sequence>MNRINPKDSQNFITSKKHIHEILSRTNINKQDTVIEIGSGRGHFTRELVKICDFITAVEIDPKFVSMTQKSINRSENVQVVHANILNYRFPKGNQPYKIYGNIPYNISTKIIKKIVFESAAEFCFLIVEEGFAKRLTDYRRALGLFIFPEVDIKVLRRIPRDYFHPKPKVDSVFIQLTRKASEIQSRDKDLYQHFVYKWVNKEYQKLFTKNQFNKALKHAQITNLDCLTGEQVLSMFYSYKLFLN</sequence>
<dbReference type="InterPro" id="IPR020598">
    <property type="entry name" value="rRNA_Ade_methylase_Trfase_N"/>
</dbReference>
<dbReference type="GO" id="GO:0000179">
    <property type="term" value="F:rRNA (adenine-N6,N6-)-dimethyltransferase activity"/>
    <property type="evidence" value="ECO:0007669"/>
    <property type="project" value="UniProtKB-UniRule"/>
</dbReference>
<evidence type="ECO:0000256" key="4">
    <source>
        <dbReference type="ARBA" id="ARBA00022691"/>
    </source>
</evidence>
<dbReference type="InterPro" id="IPR001737">
    <property type="entry name" value="KsgA/Erm"/>
</dbReference>
<accession>A0A0A1MVA5</accession>
<feature type="binding site" evidence="8">
    <location>
        <position position="38"/>
    </location>
    <ligand>
        <name>S-adenosyl-L-methionine</name>
        <dbReference type="ChEBI" id="CHEBI:59789"/>
    </ligand>
</feature>
<dbReference type="NCBIfam" id="NF000499">
    <property type="entry name" value="Erm23S_rRNA_broad"/>
    <property type="match status" value="1"/>
</dbReference>
<keyword evidence="11" id="KW-1185">Reference proteome</keyword>
<evidence type="ECO:0000256" key="5">
    <source>
        <dbReference type="ARBA" id="ARBA00022884"/>
    </source>
</evidence>
<dbReference type="PANTHER" id="PTHR11727:SF7">
    <property type="entry name" value="DIMETHYLADENOSINE TRANSFERASE-RELATED"/>
    <property type="match status" value="1"/>
</dbReference>
<dbReference type="Proteomes" id="UP000040453">
    <property type="component" value="Unassembled WGS sequence"/>
</dbReference>
<feature type="binding site" evidence="8">
    <location>
        <position position="11"/>
    </location>
    <ligand>
        <name>S-adenosyl-L-methionine</name>
        <dbReference type="ChEBI" id="CHEBI:59789"/>
    </ligand>
</feature>
<organism evidence="10 11">
    <name type="scientific">Oceanobacillus oncorhynchi</name>
    <dbReference type="NCBI Taxonomy" id="545501"/>
    <lineage>
        <taxon>Bacteria</taxon>
        <taxon>Bacillati</taxon>
        <taxon>Bacillota</taxon>
        <taxon>Bacilli</taxon>
        <taxon>Bacillales</taxon>
        <taxon>Bacillaceae</taxon>
        <taxon>Oceanobacillus</taxon>
    </lineage>
</organism>
<dbReference type="Gene3D" id="1.10.8.100">
    <property type="entry name" value="Ribosomal RNA adenine dimethylase-like, domain 2"/>
    <property type="match status" value="1"/>
</dbReference>
<dbReference type="PROSITE" id="PS01131">
    <property type="entry name" value="RRNA_A_DIMETH"/>
    <property type="match status" value="1"/>
</dbReference>
<dbReference type="PANTHER" id="PTHR11727">
    <property type="entry name" value="DIMETHYLADENOSINE TRANSFERASE"/>
    <property type="match status" value="1"/>
</dbReference>
<dbReference type="RefSeq" id="WP_042533865.1">
    <property type="nucleotide sequence ID" value="NZ_CAXOIH010000002.1"/>
</dbReference>
<dbReference type="Gene3D" id="3.40.50.150">
    <property type="entry name" value="Vaccinia Virus protein VP39"/>
    <property type="match status" value="1"/>
</dbReference>
<evidence type="ECO:0000256" key="8">
    <source>
        <dbReference type="PROSITE-ProRule" id="PRU01026"/>
    </source>
</evidence>
<comment type="caution">
    <text evidence="8">Lacks conserved residue(s) required for the propagation of feature annotation.</text>
</comment>
<reference evidence="10 11" key="1">
    <citation type="submission" date="2014-11" db="EMBL/GenBank/DDBJ databases">
        <authorList>
            <person name="Urmite Genomes Urmite Genomes"/>
        </authorList>
    </citation>
    <scope>NUCLEOTIDE SEQUENCE [LARGE SCALE GENOMIC DNA]</scope>
    <source>
        <strain evidence="10 11">Oc5</strain>
    </source>
</reference>
<dbReference type="GO" id="GO:0003723">
    <property type="term" value="F:RNA binding"/>
    <property type="evidence" value="ECO:0007669"/>
    <property type="project" value="UniProtKB-UniRule"/>
</dbReference>
<dbReference type="PROSITE" id="PS51689">
    <property type="entry name" value="SAM_RNA_A_N6_MT"/>
    <property type="match status" value="1"/>
</dbReference>
<feature type="binding site" evidence="8">
    <location>
        <position position="59"/>
    </location>
    <ligand>
        <name>S-adenosyl-L-methionine</name>
        <dbReference type="ChEBI" id="CHEBI:59789"/>
    </ligand>
</feature>
<feature type="binding site" evidence="8">
    <location>
        <position position="13"/>
    </location>
    <ligand>
        <name>S-adenosyl-L-methionine</name>
        <dbReference type="ChEBI" id="CHEBI:59789"/>
    </ligand>
</feature>
<comment type="similarity">
    <text evidence="8">Belongs to the class I-like SAM-binding methyltransferase superfamily. rRNA adenine N(6)-methyltransferase family.</text>
</comment>
<keyword evidence="3 8" id="KW-0808">Transferase</keyword>
<evidence type="ECO:0000256" key="7">
    <source>
        <dbReference type="ARBA" id="ARBA00030809"/>
    </source>
</evidence>
<proteinExistence type="inferred from homology"/>
<dbReference type="SMART" id="SM00650">
    <property type="entry name" value="rADc"/>
    <property type="match status" value="1"/>
</dbReference>
<dbReference type="STRING" id="545501.BN997_03461"/>
<evidence type="ECO:0000256" key="6">
    <source>
        <dbReference type="ARBA" id="ARBA00029941"/>
    </source>
</evidence>
<evidence type="ECO:0000256" key="1">
    <source>
        <dbReference type="ARBA" id="ARBA00016505"/>
    </source>
</evidence>
<dbReference type="Pfam" id="PF00398">
    <property type="entry name" value="RrnaAD"/>
    <property type="match status" value="1"/>
</dbReference>
<feature type="binding site" evidence="8">
    <location>
        <position position="102"/>
    </location>
    <ligand>
        <name>S-adenosyl-L-methionine</name>
        <dbReference type="ChEBI" id="CHEBI:59789"/>
    </ligand>
</feature>
<evidence type="ECO:0000313" key="10">
    <source>
        <dbReference type="EMBL" id="CEI83544.1"/>
    </source>
</evidence>
<evidence type="ECO:0000256" key="2">
    <source>
        <dbReference type="ARBA" id="ARBA00022603"/>
    </source>
</evidence>
<evidence type="ECO:0000256" key="3">
    <source>
        <dbReference type="ARBA" id="ARBA00022679"/>
    </source>
</evidence>
<dbReference type="InterPro" id="IPR023165">
    <property type="entry name" value="rRNA_Ade_diMease-like_C"/>
</dbReference>
<dbReference type="GO" id="GO:0005829">
    <property type="term" value="C:cytosol"/>
    <property type="evidence" value="ECO:0007669"/>
    <property type="project" value="TreeGrafter"/>
</dbReference>